<dbReference type="Proteomes" id="UP000637628">
    <property type="component" value="Unassembled WGS sequence"/>
</dbReference>
<reference evidence="1 2" key="1">
    <citation type="submission" date="2021-01" db="EMBL/GenBank/DDBJ databases">
        <title>Whole genome shotgun sequence of Actinoplanes durhamensis NBRC 14914.</title>
        <authorList>
            <person name="Komaki H."/>
            <person name="Tamura T."/>
        </authorList>
    </citation>
    <scope>NUCLEOTIDE SEQUENCE [LARGE SCALE GENOMIC DNA]</scope>
    <source>
        <strain evidence="1 2">NBRC 14914</strain>
    </source>
</reference>
<comment type="caution">
    <text evidence="1">The sequence shown here is derived from an EMBL/GenBank/DDBJ whole genome shotgun (WGS) entry which is preliminary data.</text>
</comment>
<organism evidence="1 2">
    <name type="scientific">Paractinoplanes durhamensis</name>
    <dbReference type="NCBI Taxonomy" id="113563"/>
    <lineage>
        <taxon>Bacteria</taxon>
        <taxon>Bacillati</taxon>
        <taxon>Actinomycetota</taxon>
        <taxon>Actinomycetes</taxon>
        <taxon>Micromonosporales</taxon>
        <taxon>Micromonosporaceae</taxon>
        <taxon>Paractinoplanes</taxon>
    </lineage>
</organism>
<protein>
    <submittedName>
        <fullName evidence="1">Uncharacterized protein</fullName>
    </submittedName>
</protein>
<keyword evidence="2" id="KW-1185">Reference proteome</keyword>
<evidence type="ECO:0000313" key="2">
    <source>
        <dbReference type="Proteomes" id="UP000637628"/>
    </source>
</evidence>
<dbReference type="RefSeq" id="WP_203726063.1">
    <property type="nucleotide sequence ID" value="NZ_BAAATX010000002.1"/>
</dbReference>
<gene>
    <name evidence="1" type="ORF">Adu01nite_17730</name>
</gene>
<proteinExistence type="predicted"/>
<name>A0ABQ3YS68_9ACTN</name>
<accession>A0ABQ3YS68</accession>
<evidence type="ECO:0000313" key="1">
    <source>
        <dbReference type="EMBL" id="GIE00423.1"/>
    </source>
</evidence>
<dbReference type="EMBL" id="BOML01000014">
    <property type="protein sequence ID" value="GIE00423.1"/>
    <property type="molecule type" value="Genomic_DNA"/>
</dbReference>
<sequence>MRAPESVEVGVDLKFISVKGTWKPSVAEREAAWELYVELITRVSVVPLQGGILREALSSYYTLFAGSRDVLRKYGPQVAEPKPDGQYSFGFLTVAMLNRALRPVLSYWHPELSAWEATRAEGASPVEHERAWEHEPLLRQDLEAARKILAEYAKLLGAACGVPDLSAAVPGLAAS</sequence>